<evidence type="ECO:0000313" key="1">
    <source>
        <dbReference type="EMBL" id="PJZ05501.1"/>
    </source>
</evidence>
<accession>A0A2M9WD86</accession>
<dbReference type="OrthoDB" id="5880202at2"/>
<dbReference type="EMBL" id="PIQI01000015">
    <property type="protein sequence ID" value="PJZ05501.1"/>
    <property type="molecule type" value="Genomic_DNA"/>
</dbReference>
<name>A0A2M9WD86_9GAMM</name>
<comment type="caution">
    <text evidence="1">The sequence shown here is derived from an EMBL/GenBank/DDBJ whole genome shotgun (WGS) entry which is preliminary data.</text>
</comment>
<organism evidence="1 2">
    <name type="scientific">Pantoea rodasii</name>
    <dbReference type="NCBI Taxonomy" id="1076549"/>
    <lineage>
        <taxon>Bacteria</taxon>
        <taxon>Pseudomonadati</taxon>
        <taxon>Pseudomonadota</taxon>
        <taxon>Gammaproteobacteria</taxon>
        <taxon>Enterobacterales</taxon>
        <taxon>Erwiniaceae</taxon>
        <taxon>Pantoea</taxon>
    </lineage>
</organism>
<dbReference type="Pfam" id="PF05309">
    <property type="entry name" value="TraE"/>
    <property type="match status" value="1"/>
</dbReference>
<sequence length="199" mass="21977">MKYQVREGRNRVIILALCALSLLVFILAASTVVTGALAWHFAKTQRTITTPMIFDRPFTSGSASGDAALNGMLVRSFINLRLSVTPETVDSQHAALLRFVPAENRDDMKKQLAAEAEYIKKNGVSSVFRIDDEMTDTTTGDVIVQGTLSASTINGNLKTSLPDAHKAYRLSVHYVDGLIRLTAFPEVPWTQPERRPQQD</sequence>
<gene>
    <name evidence="1" type="ORF">PRCB_10685</name>
</gene>
<evidence type="ECO:0000313" key="2">
    <source>
        <dbReference type="Proteomes" id="UP000232062"/>
    </source>
</evidence>
<keyword evidence="2" id="KW-1185">Reference proteome</keyword>
<dbReference type="RefSeq" id="WP_100701677.1">
    <property type="nucleotide sequence ID" value="NZ_MLFP01000033.1"/>
</dbReference>
<proteinExistence type="predicted"/>
<dbReference type="Proteomes" id="UP000232062">
    <property type="component" value="Unassembled WGS sequence"/>
</dbReference>
<dbReference type="InterPro" id="IPR007973">
    <property type="entry name" value="Pilus_assembly_TraE"/>
</dbReference>
<reference evidence="1 2" key="1">
    <citation type="submission" date="2017-11" db="EMBL/GenBank/DDBJ databases">
        <title>The genome sequence of Pantoea rodasii DSM 26611.</title>
        <authorList>
            <person name="Gao J."/>
            <person name="Mao X."/>
            <person name="Sun J."/>
        </authorList>
    </citation>
    <scope>NUCLEOTIDE SEQUENCE [LARGE SCALE GENOMIC DNA]</scope>
    <source>
        <strain evidence="1 2">DSM 26611</strain>
    </source>
</reference>
<protein>
    <submittedName>
        <fullName evidence="1">Conjugal transfer protein</fullName>
    </submittedName>
</protein>
<dbReference type="AlphaFoldDB" id="A0A2M9WD86"/>
<dbReference type="STRING" id="1076549.HA45_21975"/>